<dbReference type="Gene3D" id="1.10.1510.20">
    <property type="entry name" value="Propanediol/glycerol dehydratase, small subunit"/>
    <property type="match status" value="1"/>
</dbReference>
<keyword evidence="2" id="KW-1185">Reference proteome</keyword>
<dbReference type="PIRSF" id="PIRSF018505">
    <property type="entry name" value="Prpndl_dhdrts_sm"/>
    <property type="match status" value="1"/>
</dbReference>
<dbReference type="EMBL" id="JBGEWD010000001">
    <property type="protein sequence ID" value="MEY7999067.1"/>
    <property type="molecule type" value="Genomic_DNA"/>
</dbReference>
<organism evidence="1 2">
    <name type="scientific">Clostridium moutaii</name>
    <dbReference type="NCBI Taxonomy" id="3240932"/>
    <lineage>
        <taxon>Bacteria</taxon>
        <taxon>Bacillati</taxon>
        <taxon>Bacillota</taxon>
        <taxon>Clostridia</taxon>
        <taxon>Eubacteriales</taxon>
        <taxon>Clostridiaceae</taxon>
        <taxon>Clostridium</taxon>
    </lineage>
</organism>
<name>A0ABV4BLX4_9CLOT</name>
<dbReference type="Pfam" id="PF02287">
    <property type="entry name" value="Dehydratase_SU"/>
    <property type="match status" value="1"/>
</dbReference>
<dbReference type="RefSeq" id="WP_369702931.1">
    <property type="nucleotide sequence ID" value="NZ_JBGEWD010000001.1"/>
</dbReference>
<dbReference type="InterPro" id="IPR036091">
    <property type="entry name" value="Prodiol/glycerol_DeHase__sf_su"/>
</dbReference>
<dbReference type="Proteomes" id="UP001564657">
    <property type="component" value="Unassembled WGS sequence"/>
</dbReference>
<reference evidence="1 2" key="1">
    <citation type="submission" date="2024-08" db="EMBL/GenBank/DDBJ databases">
        <title>Clostridium lapicellarii sp. nov., and Clostridium renhuaiense sp. nov., two species isolated from the mud in a fermentation cellar used for producing sauce-flavour Chinese liquors.</title>
        <authorList>
            <person name="Yang F."/>
            <person name="Wang H."/>
            <person name="Chen L.Q."/>
            <person name="Zhou N."/>
            <person name="Lu J.J."/>
            <person name="Pu X.X."/>
            <person name="Wan B."/>
            <person name="Wang L."/>
            <person name="Liu S.J."/>
        </authorList>
    </citation>
    <scope>NUCLEOTIDE SEQUENCE [LARGE SCALE GENOMIC DNA]</scope>
    <source>
        <strain evidence="1 2">MT-5</strain>
    </source>
</reference>
<evidence type="ECO:0000313" key="2">
    <source>
        <dbReference type="Proteomes" id="UP001564657"/>
    </source>
</evidence>
<sequence>MDNNDLIQQIVSEVLKNIDPNKSSSTAKTAVNSCSGERLTKEDYPLIQKRPDLVKTNTGKNIKDIKIEDVLNGKITPDDIKITPEVLLYQAQIAESVGRDQFATNLKRAAELTKVPDARVLEIYGALRPHRSTKQELLDIADELQNKYNANINASLVREAAEVYEKRDMFRS</sequence>
<gene>
    <name evidence="1" type="ORF">AB8U03_02435</name>
</gene>
<dbReference type="InterPro" id="IPR003207">
    <property type="entry name" value="Ppandiol/glycerol_DeHydtase_su"/>
</dbReference>
<comment type="caution">
    <text evidence="1">The sequence shown here is derived from an EMBL/GenBank/DDBJ whole genome shotgun (WGS) entry which is preliminary data.</text>
</comment>
<evidence type="ECO:0000313" key="1">
    <source>
        <dbReference type="EMBL" id="MEY7999067.1"/>
    </source>
</evidence>
<dbReference type="NCBIfam" id="NF011972">
    <property type="entry name" value="PRK15443.1-3"/>
    <property type="match status" value="1"/>
</dbReference>
<dbReference type="SUPFAM" id="SSF47148">
    <property type="entry name" value="Diol dehydratase, gamma subunit"/>
    <property type="match status" value="1"/>
</dbReference>
<accession>A0ABV4BLX4</accession>
<protein>
    <submittedName>
        <fullName evidence="1">Diol dehydratase small subunit</fullName>
    </submittedName>
</protein>
<proteinExistence type="predicted"/>